<dbReference type="OrthoDB" id="641005at2"/>
<accession>A0A172TWW6</accession>
<dbReference type="EMBL" id="CP011390">
    <property type="protein sequence ID" value="ANE51458.1"/>
    <property type="molecule type" value="Genomic_DNA"/>
</dbReference>
<proteinExistence type="predicted"/>
<gene>
    <name evidence="1" type="ORF">SY85_14040</name>
</gene>
<dbReference type="Gene3D" id="3.40.50.12370">
    <property type="match status" value="1"/>
</dbReference>
<protein>
    <recommendedName>
        <fullName evidence="3">UspA domain-containing protein</fullName>
    </recommendedName>
</protein>
<dbReference type="CDD" id="cd00293">
    <property type="entry name" value="USP-like"/>
    <property type="match status" value="1"/>
</dbReference>
<dbReference type="SUPFAM" id="SSF52402">
    <property type="entry name" value="Adenine nucleotide alpha hydrolases-like"/>
    <property type="match status" value="1"/>
</dbReference>
<evidence type="ECO:0000313" key="1">
    <source>
        <dbReference type="EMBL" id="ANE51458.1"/>
    </source>
</evidence>
<keyword evidence="2" id="KW-1185">Reference proteome</keyword>
<name>A0A172TWW6_9BACT</name>
<evidence type="ECO:0000313" key="2">
    <source>
        <dbReference type="Proteomes" id="UP000077177"/>
    </source>
</evidence>
<dbReference type="AlphaFoldDB" id="A0A172TWW6"/>
<dbReference type="RefSeq" id="WP_066405511.1">
    <property type="nucleotide sequence ID" value="NZ_CP011390.1"/>
</dbReference>
<reference evidence="1 2" key="2">
    <citation type="journal article" date="2016" name="Int. J. Syst. Evol. Microbiol.">
        <title>Flavisolibacter tropicus sp. nov., isolated from tropical soil.</title>
        <authorList>
            <person name="Lee J.J."/>
            <person name="Kang M.S."/>
            <person name="Kim G.S."/>
            <person name="Lee C.S."/>
            <person name="Lim S."/>
            <person name="Lee J."/>
            <person name="Roh S.H."/>
            <person name="Kang H."/>
            <person name="Ha J.M."/>
            <person name="Bae S."/>
            <person name="Jung H.Y."/>
            <person name="Kim M.K."/>
        </authorList>
    </citation>
    <scope>NUCLEOTIDE SEQUENCE [LARGE SCALE GENOMIC DNA]</scope>
    <source>
        <strain evidence="1 2">LCS9</strain>
    </source>
</reference>
<sequence length="272" mass="30265">MNKVLLILDGLQVPGYLMDAAANIGKMANCHIHAIFLNKAPIDPEYNYFFPNDLILVDNPLRGENIAAENSEIISATIQTFKDVSDLAGLSYTIDERNDYSLDELLELTAFSDLLLADAKSNFYEYLLSDLLTDSHCPVLLTKQTLEAPGKLVLAYDGSVSSIYAMRMFTYLFPQWKDVPLQVVYVSDHDITTLPEEKQVLPWLSLHYSTVETKVITGNRVQELANIVNADTSPKVVIMGAYGRKALSRLFHKSLSKAVIDTSNAAAFITHV</sequence>
<organism evidence="1 2">
    <name type="scientific">Flavisolibacter tropicus</name>
    <dbReference type="NCBI Taxonomy" id="1492898"/>
    <lineage>
        <taxon>Bacteria</taxon>
        <taxon>Pseudomonadati</taxon>
        <taxon>Bacteroidota</taxon>
        <taxon>Chitinophagia</taxon>
        <taxon>Chitinophagales</taxon>
        <taxon>Chitinophagaceae</taxon>
        <taxon>Flavisolibacter</taxon>
    </lineage>
</organism>
<dbReference type="KEGG" id="fla:SY85_14040"/>
<reference evidence="2" key="1">
    <citation type="submission" date="2015-01" db="EMBL/GenBank/DDBJ databases">
        <title>Flavisolibacter sp./LCS9/ whole genome sequencing.</title>
        <authorList>
            <person name="Kim M.K."/>
            <person name="Srinivasan S."/>
            <person name="Lee J.-J."/>
        </authorList>
    </citation>
    <scope>NUCLEOTIDE SEQUENCE [LARGE SCALE GENOMIC DNA]</scope>
    <source>
        <strain evidence="2">LCS9</strain>
    </source>
</reference>
<evidence type="ECO:0008006" key="3">
    <source>
        <dbReference type="Google" id="ProtNLM"/>
    </source>
</evidence>
<dbReference type="Proteomes" id="UP000077177">
    <property type="component" value="Chromosome"/>
</dbReference>